<feature type="region of interest" description="Disordered" evidence="1">
    <location>
        <begin position="1"/>
        <end position="73"/>
    </location>
</feature>
<comment type="caution">
    <text evidence="2">The sequence shown here is derived from an EMBL/GenBank/DDBJ whole genome shotgun (WGS) entry which is preliminary data.</text>
</comment>
<protein>
    <submittedName>
        <fullName evidence="2">Uncharacterized protein</fullName>
    </submittedName>
</protein>
<keyword evidence="3" id="KW-1185">Reference proteome</keyword>
<sequence>MERGGKRWLPPFLRLDGGRTGGGGLGGQPREAPGVVHAGGRRAEGPIPSTAPTGGGAPCSDAVNGSIDRPAVG</sequence>
<feature type="compositionally biased region" description="Gly residues" evidence="1">
    <location>
        <begin position="18"/>
        <end position="27"/>
    </location>
</feature>
<organism evidence="2 3">
    <name type="scientific">Stephania japonica</name>
    <dbReference type="NCBI Taxonomy" id="461633"/>
    <lineage>
        <taxon>Eukaryota</taxon>
        <taxon>Viridiplantae</taxon>
        <taxon>Streptophyta</taxon>
        <taxon>Embryophyta</taxon>
        <taxon>Tracheophyta</taxon>
        <taxon>Spermatophyta</taxon>
        <taxon>Magnoliopsida</taxon>
        <taxon>Ranunculales</taxon>
        <taxon>Menispermaceae</taxon>
        <taxon>Menispermoideae</taxon>
        <taxon>Cissampelideae</taxon>
        <taxon>Stephania</taxon>
    </lineage>
</organism>
<dbReference type="AlphaFoldDB" id="A0AAP0I640"/>
<proteinExistence type="predicted"/>
<reference evidence="2 3" key="1">
    <citation type="submission" date="2024-01" db="EMBL/GenBank/DDBJ databases">
        <title>Genome assemblies of Stephania.</title>
        <authorList>
            <person name="Yang L."/>
        </authorList>
    </citation>
    <scope>NUCLEOTIDE SEQUENCE [LARGE SCALE GENOMIC DNA]</scope>
    <source>
        <strain evidence="2">QJT</strain>
        <tissue evidence="2">Leaf</tissue>
    </source>
</reference>
<evidence type="ECO:0000313" key="3">
    <source>
        <dbReference type="Proteomes" id="UP001417504"/>
    </source>
</evidence>
<evidence type="ECO:0000313" key="2">
    <source>
        <dbReference type="EMBL" id="KAK9109293.1"/>
    </source>
</evidence>
<accession>A0AAP0I640</accession>
<name>A0AAP0I640_9MAGN</name>
<dbReference type="EMBL" id="JBBNAE010000007">
    <property type="protein sequence ID" value="KAK9109293.1"/>
    <property type="molecule type" value="Genomic_DNA"/>
</dbReference>
<dbReference type="Proteomes" id="UP001417504">
    <property type="component" value="Unassembled WGS sequence"/>
</dbReference>
<gene>
    <name evidence="2" type="ORF">Sjap_017353</name>
</gene>
<evidence type="ECO:0000256" key="1">
    <source>
        <dbReference type="SAM" id="MobiDB-lite"/>
    </source>
</evidence>